<proteinExistence type="predicted"/>
<dbReference type="EMBL" id="DXFB01000115">
    <property type="protein sequence ID" value="HIX45406.1"/>
    <property type="molecule type" value="Genomic_DNA"/>
</dbReference>
<reference evidence="1" key="2">
    <citation type="submission" date="2021-04" db="EMBL/GenBank/DDBJ databases">
        <authorList>
            <person name="Gilroy R."/>
        </authorList>
    </citation>
    <scope>NUCLEOTIDE SEQUENCE</scope>
    <source>
        <strain evidence="1">ChiHjej12B11-16260</strain>
    </source>
</reference>
<evidence type="ECO:0000313" key="1">
    <source>
        <dbReference type="EMBL" id="HIX45406.1"/>
    </source>
</evidence>
<organism evidence="1 2">
    <name type="scientific">Candidatus Barnesiella excrementipullorum</name>
    <dbReference type="NCBI Taxonomy" id="2838479"/>
    <lineage>
        <taxon>Bacteria</taxon>
        <taxon>Pseudomonadati</taxon>
        <taxon>Bacteroidota</taxon>
        <taxon>Bacteroidia</taxon>
        <taxon>Bacteroidales</taxon>
        <taxon>Barnesiellaceae</taxon>
        <taxon>Barnesiella</taxon>
    </lineage>
</organism>
<accession>A0A9D1VRA2</accession>
<sequence length="566" mass="63502">MLAAYSLVACSQQAPIGTPVQQVSVARIDSMPDMPQPYKMLDWRQKAEDFDRYAFDFDTRVNGNPLIWLDNSRRNIDQTTFGMYTAINDCRQGPDNNNGEFHESLNSLAALLGAGLIGIDKTNQDGYNYVKMVQNYFNSDNGWNIIMNNTNPDVALLGGGYGRDWWYDVFPNVLYYAVSDVFPGVEGSDEIMHTIAEQFCKADSVLNGNYDYSYFDYSRMQGMVNHIPLQQDAAGGHAWILYAAYQKFGDPRYLQHAKSALDALMSQKESRFYEILLPMSAIVAARLNAEEGCNYDVQKILDWTFDGCQDPKGRYGWGVIAERWGDYDVHGLQGSIYDGGGYAFFMNSVKLAWPLVPMVKYEPQYADAIGKWMLNLANACRLFYPGEIDDKHQWLPEMKELTHNNVAYEGLRKTDCYGKESLQGVVPVALGDGPNWNPNNPPESMFSLYSTSPVGILGAMVDTTDVEGIIRIDCNVTDFYADRTFPTYLYYNPYDKEQTITYDASGNADLFDIVSKQYVARNVEGSASIKLPAKHARIIVELPAGTELTTDGAKVVTADGQTVSYK</sequence>
<evidence type="ECO:0000313" key="2">
    <source>
        <dbReference type="Proteomes" id="UP000824246"/>
    </source>
</evidence>
<dbReference type="Proteomes" id="UP000824246">
    <property type="component" value="Unassembled WGS sequence"/>
</dbReference>
<protein>
    <submittedName>
        <fullName evidence="1">Uncharacterized protein</fullName>
    </submittedName>
</protein>
<gene>
    <name evidence="1" type="ORF">H9982_04225</name>
</gene>
<name>A0A9D1VRA2_9BACT</name>
<dbReference type="AlphaFoldDB" id="A0A9D1VRA2"/>
<comment type="caution">
    <text evidence="1">The sequence shown here is derived from an EMBL/GenBank/DDBJ whole genome shotgun (WGS) entry which is preliminary data.</text>
</comment>
<reference evidence="1" key="1">
    <citation type="journal article" date="2021" name="PeerJ">
        <title>Extensive microbial diversity within the chicken gut microbiome revealed by metagenomics and culture.</title>
        <authorList>
            <person name="Gilroy R."/>
            <person name="Ravi A."/>
            <person name="Getino M."/>
            <person name="Pursley I."/>
            <person name="Horton D.L."/>
            <person name="Alikhan N.F."/>
            <person name="Baker D."/>
            <person name="Gharbi K."/>
            <person name="Hall N."/>
            <person name="Watson M."/>
            <person name="Adriaenssens E.M."/>
            <person name="Foster-Nyarko E."/>
            <person name="Jarju S."/>
            <person name="Secka A."/>
            <person name="Antonio M."/>
            <person name="Oren A."/>
            <person name="Chaudhuri R.R."/>
            <person name="La Ragione R."/>
            <person name="Hildebrand F."/>
            <person name="Pallen M.J."/>
        </authorList>
    </citation>
    <scope>NUCLEOTIDE SEQUENCE</scope>
    <source>
        <strain evidence="1">ChiHjej12B11-16260</strain>
    </source>
</reference>